<sequence length="404" mass="45189">MDHELDTERIDAVLDILKKQSPLTINQEKYCTDSCVDRFLKARGDNVKKAAKHLRAVLSWRDTIRTDQLIADEFSSELAEGLAYVAGYDDDARPVLVFRIKQDYLKFHTQKSYLRFLVFTLEVAISIMSKFVDQFVLLYDASSFRSAPAFLNIYMMTLKVISEYYPGRLHKSFVVDPPSIFSCLWKGSRPFVEQWTATTIVSSPSGDDEPRRDDHAESNILSSYPHRTTSLRLDASPAITKSKGPAAGGGSTSSRFAFTVSHLDSLKPWYLSSVAPAPRAPASAVPTTSSSPSIAAGAKARSFSFASPPSSSMVTPTRGTGQCSSNRQPRTPMPSFLQSPFSFGKRGQKESGSRSRESFKTYSRFYTRPYDEMVYRSKMRPPLGGLLSIVSPHLLKQQRRQRII</sequence>
<feature type="domain" description="CRAL-TRIO" evidence="2">
    <location>
        <begin position="85"/>
        <end position="236"/>
    </location>
</feature>
<dbReference type="Proteomes" id="UP001140949">
    <property type="component" value="Unassembled WGS sequence"/>
</dbReference>
<evidence type="ECO:0000259" key="2">
    <source>
        <dbReference type="PROSITE" id="PS50191"/>
    </source>
</evidence>
<dbReference type="EMBL" id="JANAVB010032220">
    <property type="protein sequence ID" value="KAJ6810611.1"/>
    <property type="molecule type" value="Genomic_DNA"/>
</dbReference>
<evidence type="ECO:0000256" key="1">
    <source>
        <dbReference type="SAM" id="MobiDB-lite"/>
    </source>
</evidence>
<dbReference type="InterPro" id="IPR001251">
    <property type="entry name" value="CRAL-TRIO_dom"/>
</dbReference>
<proteinExistence type="predicted"/>
<dbReference type="AlphaFoldDB" id="A0AAX6F353"/>
<dbReference type="InterPro" id="IPR036865">
    <property type="entry name" value="CRAL-TRIO_dom_sf"/>
</dbReference>
<feature type="compositionally biased region" description="Basic and acidic residues" evidence="1">
    <location>
        <begin position="347"/>
        <end position="357"/>
    </location>
</feature>
<evidence type="ECO:0000313" key="4">
    <source>
        <dbReference type="Proteomes" id="UP001140949"/>
    </source>
</evidence>
<dbReference type="SMART" id="SM00516">
    <property type="entry name" value="SEC14"/>
    <property type="match status" value="1"/>
</dbReference>
<reference evidence="3" key="2">
    <citation type="submission" date="2023-04" db="EMBL/GenBank/DDBJ databases">
        <authorList>
            <person name="Bruccoleri R.E."/>
            <person name="Oakeley E.J."/>
            <person name="Faust A.-M."/>
            <person name="Dessus-Babus S."/>
            <person name="Altorfer M."/>
            <person name="Burckhardt D."/>
            <person name="Oertli M."/>
            <person name="Naumann U."/>
            <person name="Petersen F."/>
            <person name="Wong J."/>
        </authorList>
    </citation>
    <scope>NUCLEOTIDE SEQUENCE</scope>
    <source>
        <strain evidence="3">GSM-AAB239-AS_SAM_17_03QT</strain>
        <tissue evidence="3">Leaf</tissue>
    </source>
</reference>
<keyword evidence="4" id="KW-1185">Reference proteome</keyword>
<feature type="compositionally biased region" description="Basic and acidic residues" evidence="1">
    <location>
        <begin position="208"/>
        <end position="217"/>
    </location>
</feature>
<reference evidence="3" key="1">
    <citation type="journal article" date="2023" name="GigaByte">
        <title>Genome assembly of the bearded iris, Iris pallida Lam.</title>
        <authorList>
            <person name="Bruccoleri R.E."/>
            <person name="Oakeley E.J."/>
            <person name="Faust A.M.E."/>
            <person name="Altorfer M."/>
            <person name="Dessus-Babus S."/>
            <person name="Burckhardt D."/>
            <person name="Oertli M."/>
            <person name="Naumann U."/>
            <person name="Petersen F."/>
            <person name="Wong J."/>
        </authorList>
    </citation>
    <scope>NUCLEOTIDE SEQUENCE</scope>
    <source>
        <strain evidence="3">GSM-AAB239-AS_SAM_17_03QT</strain>
    </source>
</reference>
<feature type="compositionally biased region" description="Polar residues" evidence="1">
    <location>
        <begin position="313"/>
        <end position="329"/>
    </location>
</feature>
<dbReference type="Pfam" id="PF00650">
    <property type="entry name" value="CRAL_TRIO"/>
    <property type="match status" value="1"/>
</dbReference>
<dbReference type="PANTHER" id="PTHR47104">
    <property type="entry name" value="SEC14P-LIKE PHOSPHATIDYLINOSITOL TRANSFER FAMILY PROTEIN"/>
    <property type="match status" value="1"/>
</dbReference>
<dbReference type="CDD" id="cd00170">
    <property type="entry name" value="SEC14"/>
    <property type="match status" value="1"/>
</dbReference>
<feature type="region of interest" description="Disordered" evidence="1">
    <location>
        <begin position="202"/>
        <end position="221"/>
    </location>
</feature>
<feature type="region of interest" description="Disordered" evidence="1">
    <location>
        <begin position="305"/>
        <end position="357"/>
    </location>
</feature>
<name>A0AAX6F353_IRIPA</name>
<dbReference type="SUPFAM" id="SSF46938">
    <property type="entry name" value="CRAL/TRIO N-terminal domain"/>
    <property type="match status" value="1"/>
</dbReference>
<dbReference type="InterPro" id="IPR036273">
    <property type="entry name" value="CRAL/TRIO_N_dom_sf"/>
</dbReference>
<organism evidence="3 4">
    <name type="scientific">Iris pallida</name>
    <name type="common">Sweet iris</name>
    <dbReference type="NCBI Taxonomy" id="29817"/>
    <lineage>
        <taxon>Eukaryota</taxon>
        <taxon>Viridiplantae</taxon>
        <taxon>Streptophyta</taxon>
        <taxon>Embryophyta</taxon>
        <taxon>Tracheophyta</taxon>
        <taxon>Spermatophyta</taxon>
        <taxon>Magnoliopsida</taxon>
        <taxon>Liliopsida</taxon>
        <taxon>Asparagales</taxon>
        <taxon>Iridaceae</taxon>
        <taxon>Iridoideae</taxon>
        <taxon>Irideae</taxon>
        <taxon>Iris</taxon>
    </lineage>
</organism>
<dbReference type="Gene3D" id="3.40.525.10">
    <property type="entry name" value="CRAL-TRIO lipid binding domain"/>
    <property type="match status" value="1"/>
</dbReference>
<evidence type="ECO:0000313" key="3">
    <source>
        <dbReference type="EMBL" id="KAJ6810611.1"/>
    </source>
</evidence>
<gene>
    <name evidence="3" type="ORF">M6B38_103780</name>
</gene>
<accession>A0AAX6F353</accession>
<dbReference type="SUPFAM" id="SSF52087">
    <property type="entry name" value="CRAL/TRIO domain"/>
    <property type="match status" value="1"/>
</dbReference>
<dbReference type="PANTHER" id="PTHR47104:SF1">
    <property type="entry name" value="SEC14P-LIKE PHOSPHATIDYLINOSITOL TRANSFER FAMILY PROTEIN"/>
    <property type="match status" value="1"/>
</dbReference>
<protein>
    <recommendedName>
        <fullName evidence="2">CRAL-TRIO domain-containing protein</fullName>
    </recommendedName>
</protein>
<dbReference type="PROSITE" id="PS50191">
    <property type="entry name" value="CRAL_TRIO"/>
    <property type="match status" value="1"/>
</dbReference>
<comment type="caution">
    <text evidence="3">The sequence shown here is derived from an EMBL/GenBank/DDBJ whole genome shotgun (WGS) entry which is preliminary data.</text>
</comment>